<evidence type="ECO:0000313" key="1">
    <source>
        <dbReference type="EMBL" id="CAG8652676.1"/>
    </source>
</evidence>
<feature type="non-terminal residue" evidence="1">
    <location>
        <position position="1"/>
    </location>
</feature>
<gene>
    <name evidence="1" type="ORF">GMARGA_LOCUS9440</name>
</gene>
<protein>
    <submittedName>
        <fullName evidence="1">7079_t:CDS:1</fullName>
    </submittedName>
</protein>
<dbReference type="Proteomes" id="UP000789901">
    <property type="component" value="Unassembled WGS sequence"/>
</dbReference>
<evidence type="ECO:0000313" key="2">
    <source>
        <dbReference type="Proteomes" id="UP000789901"/>
    </source>
</evidence>
<reference evidence="1 2" key="1">
    <citation type="submission" date="2021-06" db="EMBL/GenBank/DDBJ databases">
        <authorList>
            <person name="Kallberg Y."/>
            <person name="Tangrot J."/>
            <person name="Rosling A."/>
        </authorList>
    </citation>
    <scope>NUCLEOTIDE SEQUENCE [LARGE SCALE GENOMIC DNA]</scope>
    <source>
        <strain evidence="1 2">120-4 pot B 10/14</strain>
    </source>
</reference>
<accession>A0ABN7UT27</accession>
<organism evidence="1 2">
    <name type="scientific">Gigaspora margarita</name>
    <dbReference type="NCBI Taxonomy" id="4874"/>
    <lineage>
        <taxon>Eukaryota</taxon>
        <taxon>Fungi</taxon>
        <taxon>Fungi incertae sedis</taxon>
        <taxon>Mucoromycota</taxon>
        <taxon>Glomeromycotina</taxon>
        <taxon>Glomeromycetes</taxon>
        <taxon>Diversisporales</taxon>
        <taxon>Gigasporaceae</taxon>
        <taxon>Gigaspora</taxon>
    </lineage>
</organism>
<comment type="caution">
    <text evidence="1">The sequence shown here is derived from an EMBL/GenBank/DDBJ whole genome shotgun (WGS) entry which is preliminary data.</text>
</comment>
<name>A0ABN7UT27_GIGMA</name>
<dbReference type="EMBL" id="CAJVQB010005072">
    <property type="protein sequence ID" value="CAG8652676.1"/>
    <property type="molecule type" value="Genomic_DNA"/>
</dbReference>
<proteinExistence type="predicted"/>
<sequence length="60" mass="7087">ADTSIIELIGKVLLFGFLKIIKETRIEKFNNLMREQEINQPLLFKSFYSSSDLLIDNFEY</sequence>
<keyword evidence="2" id="KW-1185">Reference proteome</keyword>